<protein>
    <submittedName>
        <fullName evidence="5">Multicopper oxidase</fullName>
    </submittedName>
</protein>
<dbReference type="InterPro" id="IPR011706">
    <property type="entry name" value="Cu-oxidase_C"/>
</dbReference>
<sequence>MAAHVSTFTRRAFLGLLGTTALVRATGGPGRAQARTTGSFRAPPLMTPAPTTGPGQFDAPAWATYADSFADFVETWRDQPIARERPPLDLAPGDYARIDRFYAVAALSRDGVELTRADGTTARLWSPVYADRIAPEAASLRAVGPTMEFTRGEITGVWLTNDLQVCGTNPEIAPDAPDAGYTPHNFNYTNLHTHGLHVTPRAPSDDVLVTVVPDEIKEICLKHPDAITAEDPATFPYFYDVPDDHPVGTFWYHPHMHGAVASQVGAGMAGALLIRSKPGEIDLDEALAIHCNITRDDERIMVLQQIAYNTRPEAGTGIYVADNFYASTPAQNFACTPSILPGSPTYQAGSAVTAVTSVNGMVTPTLAMAPGEILRFRMINATNGTNYIPKFRILGDAPAGQPLPEVYAIAVDGIPLYPVNPADDPEGRFAPDAPWFPIDYDQPRPEDGDTSHAARRYWTTAELITLAPAQRLDLLVKAPDIQGAEEVRFALAGVPQYDTPASGTSPGTAARSAPNVLDNEEAGKAATDGIVTVVVSGPPRTDQSLPHMAFFEVAALRRLPGLGQANLVRPELPLADMPGAAQPDSLSVAEMLARWRASFAAAAETVTTPSLGVTDPHWKSLNFAFVAEPDPDGTPANFQINGQSFDADLSDDPQLMLPASDWTAWELYSSSDLHMFHIHINSFMVLGRYRVSAPDDPEAITSFIPYLLPIWRDTVYFDAGNDATATPLTGRRVAALSYQVDFTGEFVFHCHSLYHEDNGMMFTVEIA</sequence>
<proteinExistence type="predicted"/>
<keyword evidence="6" id="KW-1185">Reference proteome</keyword>
<dbReference type="Proteomes" id="UP000006833">
    <property type="component" value="Chromosome"/>
</dbReference>
<evidence type="ECO:0000256" key="1">
    <source>
        <dbReference type="ARBA" id="ARBA00022723"/>
    </source>
</evidence>
<dbReference type="OrthoDB" id="9757546at2"/>
<dbReference type="eggNOG" id="COG2132">
    <property type="taxonomic scope" value="Bacteria"/>
</dbReference>
<dbReference type="PROSITE" id="PS51318">
    <property type="entry name" value="TAT"/>
    <property type="match status" value="1"/>
</dbReference>
<evidence type="ECO:0000313" key="5">
    <source>
        <dbReference type="EMBL" id="ABV91767.1"/>
    </source>
</evidence>
<keyword evidence="1" id="KW-0479">Metal-binding</keyword>
<accession>A8LJU1</accession>
<evidence type="ECO:0000313" key="6">
    <source>
        <dbReference type="Proteomes" id="UP000006833"/>
    </source>
</evidence>
<dbReference type="PROSITE" id="PS00080">
    <property type="entry name" value="MULTICOPPER_OXIDASE2"/>
    <property type="match status" value="1"/>
</dbReference>
<reference evidence="6" key="1">
    <citation type="journal article" date="2010" name="ISME J.">
        <title>The complete genome sequence of the algal symbiont Dinoroseobacter shibae: a hitchhiker's guide to life in the sea.</title>
        <authorList>
            <person name="Wagner-Dobler I."/>
            <person name="Ballhausen B."/>
            <person name="Berger M."/>
            <person name="Brinkhoff T."/>
            <person name="Buchholz I."/>
            <person name="Bunk B."/>
            <person name="Cypionka H."/>
            <person name="Daniel R."/>
            <person name="Drepper T."/>
            <person name="Gerdts G."/>
            <person name="Hahnke S."/>
            <person name="Han C."/>
            <person name="Jahn D."/>
            <person name="Kalhoefer D."/>
            <person name="Kiss H."/>
            <person name="Klenk H.P."/>
            <person name="Kyrpides N."/>
            <person name="Liebl W."/>
            <person name="Liesegang H."/>
            <person name="Meincke L."/>
            <person name="Pati A."/>
            <person name="Petersen J."/>
            <person name="Piekarski T."/>
            <person name="Pommerenke C."/>
            <person name="Pradella S."/>
            <person name="Pukall R."/>
            <person name="Rabus R."/>
            <person name="Stackebrandt E."/>
            <person name="Thole S."/>
            <person name="Thompson L."/>
            <person name="Tielen P."/>
            <person name="Tomasch J."/>
            <person name="von Jan M."/>
            <person name="Wanphrut N."/>
            <person name="Wichels A."/>
            <person name="Zech H."/>
            <person name="Simon M."/>
        </authorList>
    </citation>
    <scope>NUCLEOTIDE SEQUENCE [LARGE SCALE GENOMIC DNA]</scope>
    <source>
        <strain evidence="6">DSM 16493 / NCIMB 14021 / DFL 12</strain>
    </source>
</reference>
<dbReference type="PANTHER" id="PTHR11709">
    <property type="entry name" value="MULTI-COPPER OXIDASE"/>
    <property type="match status" value="1"/>
</dbReference>
<dbReference type="GO" id="GO:0005507">
    <property type="term" value="F:copper ion binding"/>
    <property type="evidence" value="ECO:0007669"/>
    <property type="project" value="InterPro"/>
</dbReference>
<keyword evidence="2" id="KW-0560">Oxidoreductase</keyword>
<dbReference type="InterPro" id="IPR002355">
    <property type="entry name" value="Cu_oxidase_Cu_BS"/>
</dbReference>
<dbReference type="InterPro" id="IPR045087">
    <property type="entry name" value="Cu-oxidase_fam"/>
</dbReference>
<dbReference type="RefSeq" id="WP_012176700.1">
    <property type="nucleotide sequence ID" value="NC_009952.1"/>
</dbReference>
<dbReference type="SUPFAM" id="SSF49503">
    <property type="entry name" value="Cupredoxins"/>
    <property type="match status" value="3"/>
</dbReference>
<dbReference type="CDD" id="cd13900">
    <property type="entry name" value="CuRO_3_Tth-MCO_like"/>
    <property type="match status" value="1"/>
</dbReference>
<gene>
    <name evidence="5" type="ordered locus">Dshi_0018</name>
</gene>
<evidence type="ECO:0000259" key="4">
    <source>
        <dbReference type="Pfam" id="PF07732"/>
    </source>
</evidence>
<dbReference type="InterPro" id="IPR011707">
    <property type="entry name" value="Cu-oxidase-like_N"/>
</dbReference>
<dbReference type="InterPro" id="IPR006311">
    <property type="entry name" value="TAT_signal"/>
</dbReference>
<dbReference type="Gene3D" id="2.60.40.420">
    <property type="entry name" value="Cupredoxins - blue copper proteins"/>
    <property type="match status" value="3"/>
</dbReference>
<dbReference type="KEGG" id="dsh:Dshi_0018"/>
<feature type="domain" description="Plastocyanin-like" evidence="4">
    <location>
        <begin position="238"/>
        <end position="277"/>
    </location>
</feature>
<feature type="domain" description="Plastocyanin-like" evidence="3">
    <location>
        <begin position="641"/>
        <end position="765"/>
    </location>
</feature>
<dbReference type="CDD" id="cd13853">
    <property type="entry name" value="CuRO_1_Tth-MCO_like"/>
    <property type="match status" value="1"/>
</dbReference>
<dbReference type="HOGENOM" id="CLU_009100_3_0_5"/>
<name>A8LJU1_DINSH</name>
<dbReference type="InterPro" id="IPR008972">
    <property type="entry name" value="Cupredoxin"/>
</dbReference>
<dbReference type="Pfam" id="PF07731">
    <property type="entry name" value="Cu-oxidase_2"/>
    <property type="match status" value="1"/>
</dbReference>
<dbReference type="STRING" id="398580.Dshi_0018"/>
<evidence type="ECO:0000256" key="2">
    <source>
        <dbReference type="ARBA" id="ARBA00023002"/>
    </source>
</evidence>
<evidence type="ECO:0000259" key="3">
    <source>
        <dbReference type="Pfam" id="PF07731"/>
    </source>
</evidence>
<organism evidence="5 6">
    <name type="scientific">Dinoroseobacter shibae (strain DSM 16493 / NCIMB 14021 / DFL 12)</name>
    <dbReference type="NCBI Taxonomy" id="398580"/>
    <lineage>
        <taxon>Bacteria</taxon>
        <taxon>Pseudomonadati</taxon>
        <taxon>Pseudomonadota</taxon>
        <taxon>Alphaproteobacteria</taxon>
        <taxon>Rhodobacterales</taxon>
        <taxon>Roseobacteraceae</taxon>
        <taxon>Dinoroseobacter</taxon>
    </lineage>
</organism>
<dbReference type="PANTHER" id="PTHR11709:SF518">
    <property type="entry name" value="MULTICOPPER OXIDASE"/>
    <property type="match status" value="1"/>
</dbReference>
<dbReference type="GO" id="GO:0016491">
    <property type="term" value="F:oxidoreductase activity"/>
    <property type="evidence" value="ECO:0007669"/>
    <property type="project" value="UniProtKB-KW"/>
</dbReference>
<dbReference type="Pfam" id="PF07732">
    <property type="entry name" value="Cu-oxidase_3"/>
    <property type="match status" value="1"/>
</dbReference>
<dbReference type="EMBL" id="CP000830">
    <property type="protein sequence ID" value="ABV91767.1"/>
    <property type="molecule type" value="Genomic_DNA"/>
</dbReference>
<dbReference type="AlphaFoldDB" id="A8LJU1"/>